<gene>
    <name evidence="1" type="ORF">LVIROSA_LOCUS12524</name>
</gene>
<keyword evidence="2" id="KW-1185">Reference proteome</keyword>
<reference evidence="1 2" key="1">
    <citation type="submission" date="2022-01" db="EMBL/GenBank/DDBJ databases">
        <authorList>
            <person name="Xiong W."/>
            <person name="Schranz E."/>
        </authorList>
    </citation>
    <scope>NUCLEOTIDE SEQUENCE [LARGE SCALE GENOMIC DNA]</scope>
</reference>
<dbReference type="Proteomes" id="UP001157418">
    <property type="component" value="Unassembled WGS sequence"/>
</dbReference>
<name>A0AAU9MBK7_9ASTR</name>
<evidence type="ECO:0000313" key="2">
    <source>
        <dbReference type="Proteomes" id="UP001157418"/>
    </source>
</evidence>
<evidence type="ECO:0000313" key="1">
    <source>
        <dbReference type="EMBL" id="CAH1425378.1"/>
    </source>
</evidence>
<organism evidence="1 2">
    <name type="scientific">Lactuca virosa</name>
    <dbReference type="NCBI Taxonomy" id="75947"/>
    <lineage>
        <taxon>Eukaryota</taxon>
        <taxon>Viridiplantae</taxon>
        <taxon>Streptophyta</taxon>
        <taxon>Embryophyta</taxon>
        <taxon>Tracheophyta</taxon>
        <taxon>Spermatophyta</taxon>
        <taxon>Magnoliopsida</taxon>
        <taxon>eudicotyledons</taxon>
        <taxon>Gunneridae</taxon>
        <taxon>Pentapetalae</taxon>
        <taxon>asterids</taxon>
        <taxon>campanulids</taxon>
        <taxon>Asterales</taxon>
        <taxon>Asteraceae</taxon>
        <taxon>Cichorioideae</taxon>
        <taxon>Cichorieae</taxon>
        <taxon>Lactucinae</taxon>
        <taxon>Lactuca</taxon>
    </lineage>
</organism>
<proteinExistence type="predicted"/>
<dbReference type="EMBL" id="CAKMRJ010002223">
    <property type="protein sequence ID" value="CAH1425378.1"/>
    <property type="molecule type" value="Genomic_DNA"/>
</dbReference>
<dbReference type="AlphaFoldDB" id="A0AAU9MBK7"/>
<protein>
    <submittedName>
        <fullName evidence="1">Uncharacterized protein</fullName>
    </submittedName>
</protein>
<accession>A0AAU9MBK7</accession>
<sequence length="81" mass="9126">MTSWKEWMGDTYYERDDIHPMETNEIDENNSFNETTHSTSSFPSTDLCVFLPSTSAPLPFPTSGRPQSTVVGVANPLLRSR</sequence>
<comment type="caution">
    <text evidence="1">The sequence shown here is derived from an EMBL/GenBank/DDBJ whole genome shotgun (WGS) entry which is preliminary data.</text>
</comment>